<comment type="caution">
    <text evidence="1">The sequence shown here is derived from an EMBL/GenBank/DDBJ whole genome shotgun (WGS) entry which is preliminary data.</text>
</comment>
<accession>A0A8X6UGK9</accession>
<protein>
    <submittedName>
        <fullName evidence="1">Uncharacterized protein</fullName>
    </submittedName>
</protein>
<keyword evidence="2" id="KW-1185">Reference proteome</keyword>
<evidence type="ECO:0000313" key="2">
    <source>
        <dbReference type="Proteomes" id="UP000887013"/>
    </source>
</evidence>
<evidence type="ECO:0000313" key="1">
    <source>
        <dbReference type="EMBL" id="GFU07983.1"/>
    </source>
</evidence>
<proteinExistence type="predicted"/>
<dbReference type="EMBL" id="BMAW01077773">
    <property type="protein sequence ID" value="GFU07983.1"/>
    <property type="molecule type" value="Genomic_DNA"/>
</dbReference>
<dbReference type="Proteomes" id="UP000887013">
    <property type="component" value="Unassembled WGS sequence"/>
</dbReference>
<sequence length="75" mass="8384">MGYSVGVYIERSRSILPHRDSMGTHTYNGDRSYAPPPPIEALMELNSDLVLSQGEKWSLHPWVAHDFSASGALRK</sequence>
<reference evidence="1" key="1">
    <citation type="submission" date="2020-08" db="EMBL/GenBank/DDBJ databases">
        <title>Multicomponent nature underlies the extraordinary mechanical properties of spider dragline silk.</title>
        <authorList>
            <person name="Kono N."/>
            <person name="Nakamura H."/>
            <person name="Mori M."/>
            <person name="Yoshida Y."/>
            <person name="Ohtoshi R."/>
            <person name="Malay A.D."/>
            <person name="Moran D.A.P."/>
            <person name="Tomita M."/>
            <person name="Numata K."/>
            <person name="Arakawa K."/>
        </authorList>
    </citation>
    <scope>NUCLEOTIDE SEQUENCE</scope>
</reference>
<name>A0A8X6UGK9_NEPPI</name>
<dbReference type="AlphaFoldDB" id="A0A8X6UGK9"/>
<organism evidence="1 2">
    <name type="scientific">Nephila pilipes</name>
    <name type="common">Giant wood spider</name>
    <name type="synonym">Nephila maculata</name>
    <dbReference type="NCBI Taxonomy" id="299642"/>
    <lineage>
        <taxon>Eukaryota</taxon>
        <taxon>Metazoa</taxon>
        <taxon>Ecdysozoa</taxon>
        <taxon>Arthropoda</taxon>
        <taxon>Chelicerata</taxon>
        <taxon>Arachnida</taxon>
        <taxon>Araneae</taxon>
        <taxon>Araneomorphae</taxon>
        <taxon>Entelegynae</taxon>
        <taxon>Araneoidea</taxon>
        <taxon>Nephilidae</taxon>
        <taxon>Nephila</taxon>
    </lineage>
</organism>
<gene>
    <name evidence="1" type="ORF">NPIL_595751</name>
</gene>
<dbReference type="OrthoDB" id="10520497at2759"/>